<dbReference type="OrthoDB" id="111909at2759"/>
<dbReference type="PROSITE" id="PS00107">
    <property type="entry name" value="PROTEIN_KINASE_ATP"/>
    <property type="match status" value="1"/>
</dbReference>
<evidence type="ECO:0000256" key="4">
    <source>
        <dbReference type="PROSITE-ProRule" id="PRU00023"/>
    </source>
</evidence>
<dbReference type="EMBL" id="BSXT01000003">
    <property type="protein sequence ID" value="GMF14470.1"/>
    <property type="molecule type" value="Genomic_DNA"/>
</dbReference>
<comment type="caution">
    <text evidence="7">The sequence shown here is derived from an EMBL/GenBank/DDBJ whole genome shotgun (WGS) entry which is preliminary data.</text>
</comment>
<dbReference type="InterPro" id="IPR002110">
    <property type="entry name" value="Ankyrin_rpt"/>
</dbReference>
<keyword evidence="1" id="KW-0808">Transferase</keyword>
<dbReference type="PANTHER" id="PTHR44207:SF2">
    <property type="entry name" value="REPEAT PROTEIN, PUTATIVE-RELATED"/>
    <property type="match status" value="1"/>
</dbReference>
<dbReference type="PROSITE" id="PS00108">
    <property type="entry name" value="PROTEIN_KINASE_ST"/>
    <property type="match status" value="1"/>
</dbReference>
<proteinExistence type="predicted"/>
<feature type="binding site" evidence="5">
    <location>
        <position position="1005"/>
    </location>
    <ligand>
        <name>ATP</name>
        <dbReference type="ChEBI" id="CHEBI:30616"/>
    </ligand>
</feature>
<dbReference type="SUPFAM" id="SSF56112">
    <property type="entry name" value="Protein kinase-like (PK-like)"/>
    <property type="match status" value="2"/>
</dbReference>
<dbReference type="InterPro" id="IPR008266">
    <property type="entry name" value="Tyr_kinase_AS"/>
</dbReference>
<keyword evidence="3 5" id="KW-0067">ATP-binding</keyword>
<evidence type="ECO:0000259" key="6">
    <source>
        <dbReference type="PROSITE" id="PS50011"/>
    </source>
</evidence>
<feature type="repeat" description="ANK" evidence="4">
    <location>
        <begin position="218"/>
        <end position="250"/>
    </location>
</feature>
<dbReference type="GO" id="GO:0004674">
    <property type="term" value="F:protein serine/threonine kinase activity"/>
    <property type="evidence" value="ECO:0007669"/>
    <property type="project" value="UniProtKB-KW"/>
</dbReference>
<keyword evidence="8" id="KW-1185">Reference proteome</keyword>
<dbReference type="Pfam" id="PF13637">
    <property type="entry name" value="Ank_4"/>
    <property type="match status" value="1"/>
</dbReference>
<dbReference type="InterPro" id="IPR017441">
    <property type="entry name" value="Protein_kinase_ATP_BS"/>
</dbReference>
<evidence type="ECO:0000256" key="5">
    <source>
        <dbReference type="PROSITE-ProRule" id="PRU10141"/>
    </source>
</evidence>
<evidence type="ECO:0000313" key="8">
    <source>
        <dbReference type="Proteomes" id="UP001165121"/>
    </source>
</evidence>
<evidence type="ECO:0000256" key="3">
    <source>
        <dbReference type="ARBA" id="ARBA00022840"/>
    </source>
</evidence>
<evidence type="ECO:0000256" key="2">
    <source>
        <dbReference type="ARBA" id="ARBA00022741"/>
    </source>
</evidence>
<dbReference type="Proteomes" id="UP001165121">
    <property type="component" value="Unassembled WGS sequence"/>
</dbReference>
<organism evidence="7 8">
    <name type="scientific">Phytophthora fragariaefolia</name>
    <dbReference type="NCBI Taxonomy" id="1490495"/>
    <lineage>
        <taxon>Eukaryota</taxon>
        <taxon>Sar</taxon>
        <taxon>Stramenopiles</taxon>
        <taxon>Oomycota</taxon>
        <taxon>Peronosporomycetes</taxon>
        <taxon>Peronosporales</taxon>
        <taxon>Peronosporaceae</taxon>
        <taxon>Phytophthora</taxon>
    </lineage>
</organism>
<dbReference type="InterPro" id="IPR008271">
    <property type="entry name" value="Ser/Thr_kinase_AS"/>
</dbReference>
<dbReference type="PROSITE" id="PS50297">
    <property type="entry name" value="ANK_REP_REGION"/>
    <property type="match status" value="2"/>
</dbReference>
<evidence type="ECO:0000313" key="7">
    <source>
        <dbReference type="EMBL" id="GMF14470.1"/>
    </source>
</evidence>
<dbReference type="SMART" id="SM00220">
    <property type="entry name" value="S_TKc"/>
    <property type="match status" value="2"/>
</dbReference>
<keyword evidence="2 5" id="KW-0547">Nucleotide-binding</keyword>
<feature type="domain" description="Protein kinase" evidence="6">
    <location>
        <begin position="511"/>
        <end position="768"/>
    </location>
</feature>
<dbReference type="GO" id="GO:0005524">
    <property type="term" value="F:ATP binding"/>
    <property type="evidence" value="ECO:0007669"/>
    <property type="project" value="UniProtKB-UniRule"/>
</dbReference>
<accession>A0A9W6TJP4</accession>
<dbReference type="InterPro" id="IPR001245">
    <property type="entry name" value="Ser-Thr/Tyr_kinase_cat_dom"/>
</dbReference>
<dbReference type="Pfam" id="PF00069">
    <property type="entry name" value="Pkinase"/>
    <property type="match status" value="1"/>
</dbReference>
<gene>
    <name evidence="7" type="ORF">Pfra01_000006300</name>
</gene>
<dbReference type="Pfam" id="PF12796">
    <property type="entry name" value="Ank_2"/>
    <property type="match status" value="4"/>
</dbReference>
<protein>
    <submittedName>
        <fullName evidence="7">Unnamed protein product</fullName>
    </submittedName>
</protein>
<dbReference type="PROSITE" id="PS00109">
    <property type="entry name" value="PROTEIN_KINASE_TYR"/>
    <property type="match status" value="1"/>
</dbReference>
<feature type="domain" description="Protein kinase" evidence="6">
    <location>
        <begin position="978"/>
        <end position="1256"/>
    </location>
</feature>
<dbReference type="SUPFAM" id="SSF48403">
    <property type="entry name" value="Ankyrin repeat"/>
    <property type="match status" value="2"/>
</dbReference>
<dbReference type="InterPro" id="IPR036770">
    <property type="entry name" value="Ankyrin_rpt-contain_sf"/>
</dbReference>
<feature type="repeat" description="ANK" evidence="4">
    <location>
        <begin position="353"/>
        <end position="386"/>
    </location>
</feature>
<dbReference type="PROSITE" id="PS50088">
    <property type="entry name" value="ANK_REPEAT"/>
    <property type="match status" value="4"/>
</dbReference>
<keyword evidence="1" id="KW-0723">Serine/threonine-protein kinase</keyword>
<feature type="repeat" description="ANK" evidence="4">
    <location>
        <begin position="48"/>
        <end position="81"/>
    </location>
</feature>
<dbReference type="PROSITE" id="PS50011">
    <property type="entry name" value="PROTEIN_KINASE_DOM"/>
    <property type="match status" value="2"/>
</dbReference>
<dbReference type="Gene3D" id="3.30.200.20">
    <property type="entry name" value="Phosphorylase Kinase, domain 1"/>
    <property type="match status" value="2"/>
</dbReference>
<dbReference type="InterPro" id="IPR000719">
    <property type="entry name" value="Prot_kinase_dom"/>
</dbReference>
<feature type="repeat" description="ANK" evidence="4">
    <location>
        <begin position="421"/>
        <end position="454"/>
    </location>
</feature>
<dbReference type="InterPro" id="IPR011009">
    <property type="entry name" value="Kinase-like_dom_sf"/>
</dbReference>
<keyword evidence="4" id="KW-0040">ANK repeat</keyword>
<sequence length="1396" mass="154486">MQQPHDGVNARDADGCTTLLSAAAAGSAEVVRFLAGECRADVDATDGDGNSALLRAAAEGHVEVVRCLVEDFGVDVDATNDAETSALMFAAATGSLELVRYLVEACGASVGAINAVGGSALMVAALRGHFEVARYLAGKSGADADDRSSPEASTLLRGAEEGRLDVVRCLAEECAVDVNAADGGGDTALMKAAAEGHLDVVRYLAGERQARVNVRNWTGATAIMFAAREGHVDVVQYLHKCQADVWVVDNTGATAFWMAAAQGRVDVVRCLAVESKSDVGRRTHAGSAALLHAASAGRVPVIRVLVEECKVDANATDKCNETALMKATANGHLCVVRYLAEKCGSDVNFASNTATTALMLAAQHGYFEIVSYLVEERAADVNATDFSGTTVLMIAAQYGNFDVVQYLAEVCGADTNTANKTGTTALMIAAQHGHIGVVRYLVEESRANVNAVNEDGFTAIRFAAECGHQAIQRFLTRYHIALQSEDRTMLTPNYTASNNDVPTWFIPPSEIALMAFVDTGNIGGEYRAKWLDADAAVKLFVPDASSHVEFEDEVHLWERLRHPNVIKMYGACDLSPLPVQFFVCESTSNGSLLEYVLSTSLLQQKVWSYLHQAALGLKYLHDRGIIHGDLRCSNILLGNDGLSKLANFARSSPTHTFCFGATSSRICSVRWQAPEVLRGEQMSFESDVYSLGMCALEGTTRQKPWGKKLTDYMVRDFKHKWTPEDENGNFCAPNCPFGDARSLIWRMCCQHPEKRITLSLVIHELERLAINNNVSPEYINFKTEIYAKNIQIPTVKCDNILYRQEVEELDKIHERLVSSVYPTSVFDNFCTLVTDFRQIVAMSSELSYILQISAACAATSSMISFRRRLQSLSLTLGESMDDVTQREGRWQRQHHKQIAIFICEVSKTNLLLEALKSKEERTVFLAFLKTEILHSGKYSLGQLKVLKKAYVGIASQLDSVDFLEMAPEWLIPWYELVIDKNNRLGCGGYGCVFRAKWLDSDVVVKRLICSGDEFDVSSSLSWYASIRATTSASSKREMMIMFRREVEIWFGFSHPHVVRLFGACHIGIPFFVCEYATNGTLVSYLRKNPHELWPLLHEAALGVQYLHARGVVHGDLKGNNIVIGSDKKAKVTDFGLSAITSDGVDPKLSGASHWVAPECFTDEYARPTFASDIYSFGMCIIEALRVAEVGNDTMKICLPWGILDSFVVKYHVKQKRLPPRPKNCTDHQWRLVERMCTYDPDKRLQISTVVDELRRLRDASCDHGVTTTSIVKKESFQEVVSAAREILALSEQVGNQDDTKLSRVLYRIHDVLWDELEWLHGQINQNVDSLGLTAFCALVDEGFENTKQLERTVMTMTFLAEITVRCYEVRRRLVKFAAAYFLEPACQVVDELRTEC</sequence>
<dbReference type="Pfam" id="PF07714">
    <property type="entry name" value="PK_Tyr_Ser-Thr"/>
    <property type="match status" value="1"/>
</dbReference>
<dbReference type="Gene3D" id="1.25.40.20">
    <property type="entry name" value="Ankyrin repeat-containing domain"/>
    <property type="match status" value="5"/>
</dbReference>
<dbReference type="Gene3D" id="1.10.510.10">
    <property type="entry name" value="Transferase(Phosphotransferase) domain 1"/>
    <property type="match status" value="2"/>
</dbReference>
<evidence type="ECO:0000256" key="1">
    <source>
        <dbReference type="ARBA" id="ARBA00022527"/>
    </source>
</evidence>
<dbReference type="PANTHER" id="PTHR44207">
    <property type="entry name" value="SURFACE ANTIGEN BSPA-LIKE-RELATED"/>
    <property type="match status" value="1"/>
</dbReference>
<name>A0A9W6TJP4_9STRA</name>
<dbReference type="SMART" id="SM00248">
    <property type="entry name" value="ANK"/>
    <property type="match status" value="14"/>
</dbReference>
<keyword evidence="1" id="KW-0418">Kinase</keyword>
<reference evidence="7" key="1">
    <citation type="submission" date="2023-04" db="EMBL/GenBank/DDBJ databases">
        <title>Phytophthora fragariaefolia NBRC 109709.</title>
        <authorList>
            <person name="Ichikawa N."/>
            <person name="Sato H."/>
            <person name="Tonouchi N."/>
        </authorList>
    </citation>
    <scope>NUCLEOTIDE SEQUENCE</scope>
    <source>
        <strain evidence="7">NBRC 109709</strain>
    </source>
</reference>